<dbReference type="EMBL" id="AMQM01009088">
    <property type="status" value="NOT_ANNOTATED_CDS"/>
    <property type="molecule type" value="Genomic_DNA"/>
</dbReference>
<dbReference type="RefSeq" id="XP_009012196.1">
    <property type="nucleotide sequence ID" value="XM_009013948.1"/>
</dbReference>
<dbReference type="OrthoDB" id="302535at2759"/>
<dbReference type="KEGG" id="hro:HELRODRAFT_145767"/>
<reference evidence="7" key="3">
    <citation type="submission" date="2015-06" db="UniProtKB">
        <authorList>
            <consortium name="EnsemblMetazoa"/>
        </authorList>
    </citation>
    <scope>IDENTIFICATION</scope>
</reference>
<dbReference type="PANTHER" id="PTHR44755">
    <property type="entry name" value="NATRIURETIC PEPTIDE RECEPTOR 3-RELATED"/>
    <property type="match status" value="1"/>
</dbReference>
<dbReference type="Proteomes" id="UP000015101">
    <property type="component" value="Unassembled WGS sequence"/>
</dbReference>
<sequence length="145" mass="16350">IALLLPYTNKYLFSFFKVKPAVDIALSKIYSYLPSNINITLLHGDSQCSETEAPLEAFRLYYDKENRPTLFLGPNCPYAVAPVTRVVSSSSWQLPIISTAAFMKNLDSKTMYSSLTRMHGTYSKLGSAVAKIYHYFNWTISGMIL</sequence>
<dbReference type="Gene3D" id="3.40.50.2300">
    <property type="match status" value="1"/>
</dbReference>
<proteinExistence type="predicted"/>
<evidence type="ECO:0000256" key="2">
    <source>
        <dbReference type="ARBA" id="ARBA00022692"/>
    </source>
</evidence>
<evidence type="ECO:0000313" key="8">
    <source>
        <dbReference type="Proteomes" id="UP000015101"/>
    </source>
</evidence>
<dbReference type="HOGENOM" id="CLU_1665075_0_0_1"/>
<accession>T1EJM8</accession>
<dbReference type="InterPro" id="IPR001828">
    <property type="entry name" value="ANF_lig-bd_rcpt"/>
</dbReference>
<dbReference type="GO" id="GO:0016020">
    <property type="term" value="C:membrane"/>
    <property type="evidence" value="ECO:0007669"/>
    <property type="project" value="UniProtKB-SubCell"/>
</dbReference>
<evidence type="ECO:0000259" key="5">
    <source>
        <dbReference type="Pfam" id="PF01094"/>
    </source>
</evidence>
<dbReference type="InterPro" id="IPR028082">
    <property type="entry name" value="Peripla_BP_I"/>
</dbReference>
<protein>
    <recommendedName>
        <fullName evidence="5">Receptor ligand binding region domain-containing protein</fullName>
    </recommendedName>
</protein>
<reference evidence="6 8" key="2">
    <citation type="journal article" date="2013" name="Nature">
        <title>Insights into bilaterian evolution from three spiralian genomes.</title>
        <authorList>
            <person name="Simakov O."/>
            <person name="Marletaz F."/>
            <person name="Cho S.J."/>
            <person name="Edsinger-Gonzales E."/>
            <person name="Havlak P."/>
            <person name="Hellsten U."/>
            <person name="Kuo D.H."/>
            <person name="Larsson T."/>
            <person name="Lv J."/>
            <person name="Arendt D."/>
            <person name="Savage R."/>
            <person name="Osoegawa K."/>
            <person name="de Jong P."/>
            <person name="Grimwood J."/>
            <person name="Chapman J.A."/>
            <person name="Shapiro H."/>
            <person name="Aerts A."/>
            <person name="Otillar R.P."/>
            <person name="Terry A.Y."/>
            <person name="Boore J.L."/>
            <person name="Grigoriev I.V."/>
            <person name="Lindberg D.R."/>
            <person name="Seaver E.C."/>
            <person name="Weisblat D.A."/>
            <person name="Putnam N.H."/>
            <person name="Rokhsar D.S."/>
        </authorList>
    </citation>
    <scope>NUCLEOTIDE SEQUENCE</scope>
</reference>
<reference evidence="8" key="1">
    <citation type="submission" date="2012-12" db="EMBL/GenBank/DDBJ databases">
        <authorList>
            <person name="Hellsten U."/>
            <person name="Grimwood J."/>
            <person name="Chapman J.A."/>
            <person name="Shapiro H."/>
            <person name="Aerts A."/>
            <person name="Otillar R.P."/>
            <person name="Terry A.Y."/>
            <person name="Boore J.L."/>
            <person name="Simakov O."/>
            <person name="Marletaz F."/>
            <person name="Cho S.-J."/>
            <person name="Edsinger-Gonzales E."/>
            <person name="Havlak P."/>
            <person name="Kuo D.-H."/>
            <person name="Larsson T."/>
            <person name="Lv J."/>
            <person name="Arendt D."/>
            <person name="Savage R."/>
            <person name="Osoegawa K."/>
            <person name="de Jong P."/>
            <person name="Lindberg D.R."/>
            <person name="Seaver E.C."/>
            <person name="Weisblat D.A."/>
            <person name="Putnam N.H."/>
            <person name="Grigoriev I.V."/>
            <person name="Rokhsar D.S."/>
        </authorList>
    </citation>
    <scope>NUCLEOTIDE SEQUENCE</scope>
</reference>
<organism evidence="7 8">
    <name type="scientific">Helobdella robusta</name>
    <name type="common">Californian leech</name>
    <dbReference type="NCBI Taxonomy" id="6412"/>
    <lineage>
        <taxon>Eukaryota</taxon>
        <taxon>Metazoa</taxon>
        <taxon>Spiralia</taxon>
        <taxon>Lophotrochozoa</taxon>
        <taxon>Annelida</taxon>
        <taxon>Clitellata</taxon>
        <taxon>Hirudinea</taxon>
        <taxon>Rhynchobdellida</taxon>
        <taxon>Glossiphoniidae</taxon>
        <taxon>Helobdella</taxon>
    </lineage>
</organism>
<feature type="domain" description="Receptor ligand binding region" evidence="5">
    <location>
        <begin position="18"/>
        <end position="139"/>
    </location>
</feature>
<dbReference type="AlphaFoldDB" id="T1EJM8"/>
<dbReference type="OMA" id="KEASIQM"/>
<dbReference type="Pfam" id="PF01094">
    <property type="entry name" value="ANF_receptor"/>
    <property type="match status" value="1"/>
</dbReference>
<dbReference type="InParanoid" id="T1EJM8"/>
<dbReference type="eggNOG" id="KOG1023">
    <property type="taxonomic scope" value="Eukaryota"/>
</dbReference>
<dbReference type="PANTHER" id="PTHR44755:SF8">
    <property type="entry name" value="RECEPTOR LIGAND BINDING REGION DOMAIN-CONTAINING PROTEIN"/>
    <property type="match status" value="1"/>
</dbReference>
<comment type="subcellular location">
    <subcellularLocation>
        <location evidence="1">Membrane</location>
    </subcellularLocation>
</comment>
<evidence type="ECO:0000313" key="6">
    <source>
        <dbReference type="EMBL" id="ESO09726.1"/>
    </source>
</evidence>
<dbReference type="EMBL" id="KB095927">
    <property type="protein sequence ID" value="ESO09726.1"/>
    <property type="molecule type" value="Genomic_DNA"/>
</dbReference>
<dbReference type="InterPro" id="IPR052612">
    <property type="entry name" value="ANP_Clearance_Receptor"/>
</dbReference>
<gene>
    <name evidence="7" type="primary">20196778</name>
    <name evidence="6" type="ORF">HELRODRAFT_145767</name>
</gene>
<dbReference type="GeneID" id="20196778"/>
<keyword evidence="4" id="KW-0472">Membrane</keyword>
<name>T1EJM8_HELRO</name>
<evidence type="ECO:0000256" key="4">
    <source>
        <dbReference type="ARBA" id="ARBA00023136"/>
    </source>
</evidence>
<evidence type="ECO:0000313" key="7">
    <source>
        <dbReference type="EnsemblMetazoa" id="HelroP145767"/>
    </source>
</evidence>
<dbReference type="SUPFAM" id="SSF53822">
    <property type="entry name" value="Periplasmic binding protein-like I"/>
    <property type="match status" value="1"/>
</dbReference>
<keyword evidence="3" id="KW-1133">Transmembrane helix</keyword>
<evidence type="ECO:0000256" key="3">
    <source>
        <dbReference type="ARBA" id="ARBA00022989"/>
    </source>
</evidence>
<dbReference type="EnsemblMetazoa" id="HelroT145767">
    <property type="protein sequence ID" value="HelroP145767"/>
    <property type="gene ID" value="HelroG145767"/>
</dbReference>
<dbReference type="CTD" id="20196778"/>
<evidence type="ECO:0000256" key="1">
    <source>
        <dbReference type="ARBA" id="ARBA00004370"/>
    </source>
</evidence>
<keyword evidence="2" id="KW-0812">Transmembrane</keyword>
<keyword evidence="8" id="KW-1185">Reference proteome</keyword>